<dbReference type="Proteomes" id="UP001144978">
    <property type="component" value="Unassembled WGS sequence"/>
</dbReference>
<name>A0ACC1MBY8_9APHY</name>
<sequence>MGQQTHVQPEGASVAAEGHALDGAFLGARGDGGGELADVVVCDVPVVLVEHLHRQRRRVRHVLDLP</sequence>
<proteinExistence type="predicted"/>
<keyword evidence="2" id="KW-1185">Reference proteome</keyword>
<comment type="caution">
    <text evidence="1">The sequence shown here is derived from an EMBL/GenBank/DDBJ whole genome shotgun (WGS) entry which is preliminary data.</text>
</comment>
<dbReference type="EMBL" id="JANSHE010007854">
    <property type="protein sequence ID" value="KAJ2955776.1"/>
    <property type="molecule type" value="Genomic_DNA"/>
</dbReference>
<organism evidence="1 2">
    <name type="scientific">Trametes sanguinea</name>
    <dbReference type="NCBI Taxonomy" id="158606"/>
    <lineage>
        <taxon>Eukaryota</taxon>
        <taxon>Fungi</taxon>
        <taxon>Dikarya</taxon>
        <taxon>Basidiomycota</taxon>
        <taxon>Agaricomycotina</taxon>
        <taxon>Agaricomycetes</taxon>
        <taxon>Polyporales</taxon>
        <taxon>Polyporaceae</taxon>
        <taxon>Trametes</taxon>
    </lineage>
</organism>
<gene>
    <name evidence="1" type="ORF">NUW54_g14715</name>
</gene>
<reference evidence="1" key="1">
    <citation type="submission" date="2022-08" db="EMBL/GenBank/DDBJ databases">
        <title>Genome Sequence of Pycnoporus sanguineus.</title>
        <authorList>
            <person name="Buettner E."/>
        </authorList>
    </citation>
    <scope>NUCLEOTIDE SEQUENCE</scope>
    <source>
        <strain evidence="1">CG-C14</strain>
    </source>
</reference>
<evidence type="ECO:0000313" key="2">
    <source>
        <dbReference type="Proteomes" id="UP001144978"/>
    </source>
</evidence>
<protein>
    <submittedName>
        <fullName evidence="1">Uncharacterized protein</fullName>
    </submittedName>
</protein>
<accession>A0ACC1MBY8</accession>
<evidence type="ECO:0000313" key="1">
    <source>
        <dbReference type="EMBL" id="KAJ2955776.1"/>
    </source>
</evidence>